<accession>A0A1Z2XVE8</accession>
<proteinExistence type="predicted"/>
<dbReference type="KEGG" id="amur:ADH66_18025"/>
<dbReference type="Proteomes" id="UP000596035">
    <property type="component" value="Chromosome"/>
</dbReference>
<dbReference type="InterPro" id="IPR025906">
    <property type="entry name" value="YjfB_motility"/>
</dbReference>
<keyword evidence="3" id="KW-1185">Reference proteome</keyword>
<reference evidence="3" key="2">
    <citation type="submission" date="2017-05" db="EMBL/GenBank/DDBJ databases">
        <title>Improved OligoMM genomes.</title>
        <authorList>
            <person name="Garzetti D."/>
        </authorList>
    </citation>
    <scope>NUCLEOTIDE SEQUENCE [LARGE SCALE GENOMIC DNA]</scope>
    <source>
        <strain evidence="3">KB18</strain>
    </source>
</reference>
<evidence type="ECO:0000313" key="3">
    <source>
        <dbReference type="Proteomes" id="UP000196710"/>
    </source>
</evidence>
<sequence>MDPLSSVASLASSYSASNLAADYSMAVTRMAMDDAQELAAQELERMLPPSPYTFDVYA</sequence>
<dbReference type="Proteomes" id="UP000196710">
    <property type="component" value="Chromosome"/>
</dbReference>
<organism evidence="2 4">
    <name type="scientific">Acutalibacter muris</name>
    <dbReference type="NCBI Taxonomy" id="1796620"/>
    <lineage>
        <taxon>Bacteria</taxon>
        <taxon>Bacillati</taxon>
        <taxon>Bacillota</taxon>
        <taxon>Clostridia</taxon>
        <taxon>Eubacteriales</taxon>
        <taxon>Acutalibacteraceae</taxon>
        <taxon>Acutalibacter</taxon>
    </lineage>
</organism>
<reference evidence="1" key="1">
    <citation type="journal article" date="2017" name="Genome Announc.">
        <title>High-Quality Whole-Genome Sequences of the Oligo-Mouse-Microbiota Bacterial Community.</title>
        <authorList>
            <person name="Garzetti D."/>
            <person name="Brugiroux S."/>
            <person name="Bunk B."/>
            <person name="Pukall R."/>
            <person name="McCoy K.D."/>
            <person name="Macpherson A.J."/>
            <person name="Stecher B."/>
        </authorList>
    </citation>
    <scope>NUCLEOTIDE SEQUENCE</scope>
    <source>
        <strain evidence="1">KB18</strain>
    </source>
</reference>
<dbReference type="AlphaFoldDB" id="A0A1Z2XVE8"/>
<dbReference type="Pfam" id="PF14070">
    <property type="entry name" value="YjfB_motility"/>
    <property type="match status" value="1"/>
</dbReference>
<gene>
    <name evidence="1" type="ORF">ADH66_18025</name>
    <name evidence="2" type="ORF">I5Q82_08435</name>
</gene>
<dbReference type="RefSeq" id="WP_084384373.1">
    <property type="nucleotide sequence ID" value="NZ_CAJTCQ010000001.1"/>
</dbReference>
<name>A0A1Z2XVE8_9FIRM</name>
<evidence type="ECO:0000313" key="4">
    <source>
        <dbReference type="Proteomes" id="UP000596035"/>
    </source>
</evidence>
<protein>
    <submittedName>
        <fullName evidence="2">Motility protein</fullName>
    </submittedName>
</protein>
<dbReference type="EMBL" id="CP021422">
    <property type="protein sequence ID" value="ASB42381.1"/>
    <property type="molecule type" value="Genomic_DNA"/>
</dbReference>
<evidence type="ECO:0000313" key="2">
    <source>
        <dbReference type="EMBL" id="QQR31665.1"/>
    </source>
</evidence>
<dbReference type="EMBL" id="CP065321">
    <property type="protein sequence ID" value="QQR31665.1"/>
    <property type="molecule type" value="Genomic_DNA"/>
</dbReference>
<evidence type="ECO:0000313" key="1">
    <source>
        <dbReference type="EMBL" id="ASB42381.1"/>
    </source>
</evidence>
<reference evidence="2 4" key="3">
    <citation type="submission" date="2020-11" db="EMBL/GenBank/DDBJ databases">
        <title>Closed and high quality bacterial genomes of the OMM12 community.</title>
        <authorList>
            <person name="Marbouty M."/>
            <person name="Lamy-Besnier Q."/>
            <person name="Debarbieux L."/>
            <person name="Koszul R."/>
        </authorList>
    </citation>
    <scope>NUCLEOTIDE SEQUENCE [LARGE SCALE GENOMIC DNA]</scope>
    <source>
        <strain evidence="2 4">KB18</strain>
    </source>
</reference>